<feature type="domain" description="Thioredoxin" evidence="1">
    <location>
        <begin position="34"/>
        <end position="159"/>
    </location>
</feature>
<name>A0A448Z379_9STRA</name>
<dbReference type="PROSITE" id="PS51352">
    <property type="entry name" value="THIOREDOXIN_2"/>
    <property type="match status" value="1"/>
</dbReference>
<gene>
    <name evidence="2" type="ORF">PSNMU_V1.4_AUG-EV-PASAV3_0032980</name>
</gene>
<evidence type="ECO:0000313" key="2">
    <source>
        <dbReference type="EMBL" id="VEU36513.1"/>
    </source>
</evidence>
<dbReference type="SUPFAM" id="SSF52833">
    <property type="entry name" value="Thioredoxin-like"/>
    <property type="match status" value="1"/>
</dbReference>
<dbReference type="AlphaFoldDB" id="A0A448Z379"/>
<accession>A0A448Z379</accession>
<dbReference type="InterPro" id="IPR013766">
    <property type="entry name" value="Thioredoxin_domain"/>
</dbReference>
<protein>
    <recommendedName>
        <fullName evidence="1">Thioredoxin domain-containing protein</fullName>
    </recommendedName>
</protein>
<organism evidence="2 3">
    <name type="scientific">Pseudo-nitzschia multistriata</name>
    <dbReference type="NCBI Taxonomy" id="183589"/>
    <lineage>
        <taxon>Eukaryota</taxon>
        <taxon>Sar</taxon>
        <taxon>Stramenopiles</taxon>
        <taxon>Ochrophyta</taxon>
        <taxon>Bacillariophyta</taxon>
        <taxon>Bacillariophyceae</taxon>
        <taxon>Bacillariophycidae</taxon>
        <taxon>Bacillariales</taxon>
        <taxon>Bacillariaceae</taxon>
        <taxon>Pseudo-nitzschia</taxon>
    </lineage>
</organism>
<dbReference type="PRINTS" id="PR00421">
    <property type="entry name" value="THIOREDOXIN"/>
</dbReference>
<reference evidence="2 3" key="1">
    <citation type="submission" date="2019-01" db="EMBL/GenBank/DDBJ databases">
        <authorList>
            <person name="Ferrante I. M."/>
        </authorList>
    </citation>
    <scope>NUCLEOTIDE SEQUENCE [LARGE SCALE GENOMIC DNA]</scope>
    <source>
        <strain evidence="2 3">B856</strain>
    </source>
</reference>
<dbReference type="InterPro" id="IPR050620">
    <property type="entry name" value="Thioredoxin_H-type-like"/>
</dbReference>
<dbReference type="Proteomes" id="UP000291116">
    <property type="component" value="Unassembled WGS sequence"/>
</dbReference>
<dbReference type="PANTHER" id="PTHR10438">
    <property type="entry name" value="THIOREDOXIN"/>
    <property type="match status" value="1"/>
</dbReference>
<dbReference type="CDD" id="cd02947">
    <property type="entry name" value="TRX_family"/>
    <property type="match status" value="1"/>
</dbReference>
<sequence length="162" mass="18303">MLYYALRLLPLVPEIASHILANCKHDKTAHSTKKSERNQIPNTMLSCSNHQNFVEIATENELTDFLNKYETDGCVVTFSATWCGPCKACKPQLKGEISRKSPIPIGYVYEEDLDPSFLDVFVEIKAFPTFVFFRNGREVARVEGTNLGAVEAMIHSQGHRKH</sequence>
<dbReference type="InterPro" id="IPR036249">
    <property type="entry name" value="Thioredoxin-like_sf"/>
</dbReference>
<dbReference type="Pfam" id="PF00085">
    <property type="entry name" value="Thioredoxin"/>
    <property type="match status" value="1"/>
</dbReference>
<keyword evidence="3" id="KW-1185">Reference proteome</keyword>
<dbReference type="PROSITE" id="PS00194">
    <property type="entry name" value="THIOREDOXIN_1"/>
    <property type="match status" value="1"/>
</dbReference>
<dbReference type="PANTHER" id="PTHR10438:SF468">
    <property type="entry name" value="THIOREDOXIN-1-RELATED"/>
    <property type="match status" value="1"/>
</dbReference>
<dbReference type="Gene3D" id="3.40.30.10">
    <property type="entry name" value="Glutaredoxin"/>
    <property type="match status" value="1"/>
</dbReference>
<evidence type="ECO:0000259" key="1">
    <source>
        <dbReference type="PROSITE" id="PS51352"/>
    </source>
</evidence>
<evidence type="ECO:0000313" key="3">
    <source>
        <dbReference type="Proteomes" id="UP000291116"/>
    </source>
</evidence>
<dbReference type="EMBL" id="CAACVS010000092">
    <property type="protein sequence ID" value="VEU36513.1"/>
    <property type="molecule type" value="Genomic_DNA"/>
</dbReference>
<dbReference type="OrthoDB" id="10263751at2759"/>
<proteinExistence type="predicted"/>
<dbReference type="InterPro" id="IPR017937">
    <property type="entry name" value="Thioredoxin_CS"/>
</dbReference>